<gene>
    <name evidence="1" type="ORF">HNR50_003547</name>
</gene>
<evidence type="ECO:0000313" key="1">
    <source>
        <dbReference type="EMBL" id="MBB6481866.1"/>
    </source>
</evidence>
<evidence type="ECO:0008006" key="3">
    <source>
        <dbReference type="Google" id="ProtNLM"/>
    </source>
</evidence>
<organism evidence="1 2">
    <name type="scientific">Spirochaeta isovalerica</name>
    <dbReference type="NCBI Taxonomy" id="150"/>
    <lineage>
        <taxon>Bacteria</taxon>
        <taxon>Pseudomonadati</taxon>
        <taxon>Spirochaetota</taxon>
        <taxon>Spirochaetia</taxon>
        <taxon>Spirochaetales</taxon>
        <taxon>Spirochaetaceae</taxon>
        <taxon>Spirochaeta</taxon>
    </lineage>
</organism>
<reference evidence="1 2" key="1">
    <citation type="submission" date="2020-08" db="EMBL/GenBank/DDBJ databases">
        <title>Genomic Encyclopedia of Type Strains, Phase IV (KMG-IV): sequencing the most valuable type-strain genomes for metagenomic binning, comparative biology and taxonomic classification.</title>
        <authorList>
            <person name="Goeker M."/>
        </authorList>
    </citation>
    <scope>NUCLEOTIDE SEQUENCE [LARGE SCALE GENOMIC DNA]</scope>
    <source>
        <strain evidence="1 2">DSM 2461</strain>
    </source>
</reference>
<dbReference type="AlphaFoldDB" id="A0A841RE17"/>
<evidence type="ECO:0000313" key="2">
    <source>
        <dbReference type="Proteomes" id="UP000587760"/>
    </source>
</evidence>
<dbReference type="RefSeq" id="WP_184748101.1">
    <property type="nucleotide sequence ID" value="NZ_JACHGJ010000008.1"/>
</dbReference>
<keyword evidence="2" id="KW-1185">Reference proteome</keyword>
<dbReference type="Proteomes" id="UP000587760">
    <property type="component" value="Unassembled WGS sequence"/>
</dbReference>
<comment type="caution">
    <text evidence="1">The sequence shown here is derived from an EMBL/GenBank/DDBJ whole genome shotgun (WGS) entry which is preliminary data.</text>
</comment>
<proteinExistence type="predicted"/>
<dbReference type="EMBL" id="JACHGJ010000008">
    <property type="protein sequence ID" value="MBB6481866.1"/>
    <property type="molecule type" value="Genomic_DNA"/>
</dbReference>
<sequence length="247" mass="28656">MIFKNNINQYNLIDKISCSGKEIATVFKNENLNRTIIIDHPEIFSMEFDYHHYCLSQNRLMSGGGEVLRYLEGDPDIPWLNNRDLAAETTDFISFKTYDRSGTSIDPSPLEYLFEKCFEDAYGTEALKYLVREYPLITNKGKTGYIDYAMFKKDGTWLAIEENGVTYHHPFIIKKSRYRRNLEKQNSVILNGGRLFRWDTRALLNQGVMIEELKEAIGPLDQYKSRPVLSPIAGLPSIHIRRITLKI</sequence>
<protein>
    <recommendedName>
        <fullName evidence="3">DUF559 domain-containing protein</fullName>
    </recommendedName>
</protein>
<accession>A0A841RE17</accession>
<name>A0A841RE17_9SPIO</name>